<dbReference type="AlphaFoldDB" id="A0A2M9ZEC1"/>
<proteinExistence type="predicted"/>
<evidence type="ECO:0000313" key="9">
    <source>
        <dbReference type="EMBL" id="PJZ66766.1"/>
    </source>
</evidence>
<reference evidence="9 10" key="1">
    <citation type="submission" date="2017-07" db="EMBL/GenBank/DDBJ databases">
        <title>Leptospira spp. isolated from tropical soils.</title>
        <authorList>
            <person name="Thibeaux R."/>
            <person name="Iraola G."/>
            <person name="Ferres I."/>
            <person name="Bierque E."/>
            <person name="Girault D."/>
            <person name="Soupe-Gilbert M.-E."/>
            <person name="Picardeau M."/>
            <person name="Goarant C."/>
        </authorList>
    </citation>
    <scope>NUCLEOTIDE SEQUENCE [LARGE SCALE GENOMIC DNA]</scope>
    <source>
        <strain evidence="9 10">FH2-C-A2</strain>
    </source>
</reference>
<dbReference type="Pfam" id="PF04116">
    <property type="entry name" value="FA_hydroxylase"/>
    <property type="match status" value="1"/>
</dbReference>
<evidence type="ECO:0000259" key="8">
    <source>
        <dbReference type="Pfam" id="PF04116"/>
    </source>
</evidence>
<dbReference type="GO" id="GO:0016020">
    <property type="term" value="C:membrane"/>
    <property type="evidence" value="ECO:0007669"/>
    <property type="project" value="GOC"/>
</dbReference>
<dbReference type="RefSeq" id="WP_100757362.1">
    <property type="nucleotide sequence ID" value="NZ_NPDT01000001.1"/>
</dbReference>
<dbReference type="EMBL" id="NPDT01000001">
    <property type="protein sequence ID" value="PJZ66766.1"/>
    <property type="molecule type" value="Genomic_DNA"/>
</dbReference>
<feature type="transmembrane region" description="Helical" evidence="7">
    <location>
        <begin position="138"/>
        <end position="162"/>
    </location>
</feature>
<keyword evidence="2 7" id="KW-0812">Transmembrane</keyword>
<evidence type="ECO:0000313" key="10">
    <source>
        <dbReference type="Proteomes" id="UP000231912"/>
    </source>
</evidence>
<organism evidence="9 10">
    <name type="scientific">Leptospira wolffii</name>
    <dbReference type="NCBI Taxonomy" id="409998"/>
    <lineage>
        <taxon>Bacteria</taxon>
        <taxon>Pseudomonadati</taxon>
        <taxon>Spirochaetota</taxon>
        <taxon>Spirochaetia</taxon>
        <taxon>Leptospirales</taxon>
        <taxon>Leptospiraceae</taxon>
        <taxon>Leptospira</taxon>
    </lineage>
</organism>
<dbReference type="GO" id="GO:0006643">
    <property type="term" value="P:membrane lipid metabolic process"/>
    <property type="evidence" value="ECO:0007669"/>
    <property type="project" value="TreeGrafter"/>
</dbReference>
<protein>
    <submittedName>
        <fullName evidence="9">Sterol desaturase</fullName>
    </submittedName>
</protein>
<keyword evidence="5" id="KW-0443">Lipid metabolism</keyword>
<evidence type="ECO:0000256" key="4">
    <source>
        <dbReference type="ARBA" id="ARBA00023002"/>
    </source>
</evidence>
<dbReference type="GO" id="GO:0012505">
    <property type="term" value="C:endomembrane system"/>
    <property type="evidence" value="ECO:0007669"/>
    <property type="project" value="UniProtKB-SubCell"/>
</dbReference>
<accession>A0A2M9ZEC1</accession>
<dbReference type="InterPro" id="IPR006694">
    <property type="entry name" value="Fatty_acid_hydroxylase"/>
</dbReference>
<keyword evidence="3 7" id="KW-1133">Transmembrane helix</keyword>
<comment type="subcellular location">
    <subcellularLocation>
        <location evidence="1">Endomembrane system</location>
        <topology evidence="1">Multi-pass membrane protein</topology>
    </subcellularLocation>
</comment>
<sequence length="430" mass="50493">MEKNIIELLTPVFFVLVLVEVFFSIFNSKDLYRFKDSVNNLSAGVFMQVFTVFITLGLMAVYTWIYSRFGIFNISNDSWIGWVLCFILADFFYYWYHRYGHEINIFWASHVAHHQSEDYNFTVALRQGVTQNTFSLPFYLPLAFLGFPPIMFMLCIQINFAYQFWLHTRAIPKLGIIEWVFNTPSQHRVHHGRNPKYIDKNYAGTFSVWDRMFGSFKEEEEEPIFGIVKPMQTWSPLWAQFHYFEELILMSLQTKSWKNKFLVWVKPPGWKPADLGESVVPPEIDRSNYKKFDTKIPYTLTIYTILQFLFGMGASMIYIEFKKELPLLEMVVLGFYILWTLWNIGAIFELKTSGMVSELIRLASIAALTYVYPFDFTHVEKLTVYLSQPMLQYLPVLMKEVALVSFAVLGGFLISQKRFFSIKGYSPKTV</sequence>
<feature type="transmembrane region" description="Helical" evidence="7">
    <location>
        <begin position="79"/>
        <end position="96"/>
    </location>
</feature>
<dbReference type="GO" id="GO:0008610">
    <property type="term" value="P:lipid biosynthetic process"/>
    <property type="evidence" value="ECO:0007669"/>
    <property type="project" value="InterPro"/>
</dbReference>
<feature type="domain" description="Fatty acid hydroxylase" evidence="8">
    <location>
        <begin position="82"/>
        <end position="215"/>
    </location>
</feature>
<feature type="transmembrane region" description="Helical" evidence="7">
    <location>
        <begin position="325"/>
        <end position="348"/>
    </location>
</feature>
<dbReference type="PANTHER" id="PTHR21624:SF1">
    <property type="entry name" value="ALKYLGLYCEROL MONOOXYGENASE"/>
    <property type="match status" value="1"/>
</dbReference>
<evidence type="ECO:0000256" key="5">
    <source>
        <dbReference type="ARBA" id="ARBA00023098"/>
    </source>
</evidence>
<dbReference type="PANTHER" id="PTHR21624">
    <property type="entry name" value="STEROL DESATURASE-RELATED PROTEIN"/>
    <property type="match status" value="1"/>
</dbReference>
<dbReference type="GO" id="GO:0050479">
    <property type="term" value="F:glyceryl-ether monooxygenase activity"/>
    <property type="evidence" value="ECO:0007669"/>
    <property type="project" value="TreeGrafter"/>
</dbReference>
<feature type="transmembrane region" description="Helical" evidence="7">
    <location>
        <begin position="296"/>
        <end position="319"/>
    </location>
</feature>
<dbReference type="GO" id="GO:0005506">
    <property type="term" value="F:iron ion binding"/>
    <property type="evidence" value="ECO:0007669"/>
    <property type="project" value="InterPro"/>
</dbReference>
<feature type="transmembrane region" description="Helical" evidence="7">
    <location>
        <begin position="5"/>
        <end position="26"/>
    </location>
</feature>
<dbReference type="Proteomes" id="UP000231912">
    <property type="component" value="Unassembled WGS sequence"/>
</dbReference>
<evidence type="ECO:0000256" key="2">
    <source>
        <dbReference type="ARBA" id="ARBA00022692"/>
    </source>
</evidence>
<keyword evidence="6 7" id="KW-0472">Membrane</keyword>
<comment type="caution">
    <text evidence="9">The sequence shown here is derived from an EMBL/GenBank/DDBJ whole genome shotgun (WGS) entry which is preliminary data.</text>
</comment>
<feature type="transmembrane region" description="Helical" evidence="7">
    <location>
        <begin position="355"/>
        <end position="373"/>
    </location>
</feature>
<evidence type="ECO:0000256" key="1">
    <source>
        <dbReference type="ARBA" id="ARBA00004127"/>
    </source>
</evidence>
<keyword evidence="4" id="KW-0560">Oxidoreductase</keyword>
<feature type="transmembrane region" description="Helical" evidence="7">
    <location>
        <begin position="393"/>
        <end position="414"/>
    </location>
</feature>
<dbReference type="InterPro" id="IPR051689">
    <property type="entry name" value="Sterol_desaturase/TMEM195"/>
</dbReference>
<name>A0A2M9ZEC1_9LEPT</name>
<evidence type="ECO:0000256" key="7">
    <source>
        <dbReference type="SAM" id="Phobius"/>
    </source>
</evidence>
<evidence type="ECO:0000256" key="3">
    <source>
        <dbReference type="ARBA" id="ARBA00022989"/>
    </source>
</evidence>
<feature type="transmembrane region" description="Helical" evidence="7">
    <location>
        <begin position="46"/>
        <end position="67"/>
    </location>
</feature>
<gene>
    <name evidence="9" type="ORF">CH371_01290</name>
</gene>
<evidence type="ECO:0000256" key="6">
    <source>
        <dbReference type="ARBA" id="ARBA00023136"/>
    </source>
</evidence>